<dbReference type="OrthoDB" id="10263536at2759"/>
<feature type="domain" description="GCVT N-terminal" evidence="3">
    <location>
        <begin position="50"/>
        <end position="211"/>
    </location>
</feature>
<feature type="non-terminal residue" evidence="4">
    <location>
        <position position="211"/>
    </location>
</feature>
<comment type="caution">
    <text evidence="4">The sequence shown here is derived from an EMBL/GenBank/DDBJ whole genome shotgun (WGS) entry which is preliminary data.</text>
</comment>
<dbReference type="PANTHER" id="PTHR43757">
    <property type="entry name" value="AMINOMETHYLTRANSFERASE"/>
    <property type="match status" value="1"/>
</dbReference>
<dbReference type="GO" id="GO:0032259">
    <property type="term" value="P:methylation"/>
    <property type="evidence" value="ECO:0007669"/>
    <property type="project" value="UniProtKB-KW"/>
</dbReference>
<evidence type="ECO:0000256" key="1">
    <source>
        <dbReference type="ARBA" id="ARBA00011690"/>
    </source>
</evidence>
<dbReference type="GO" id="GO:0008168">
    <property type="term" value="F:methyltransferase activity"/>
    <property type="evidence" value="ECO:0007669"/>
    <property type="project" value="UniProtKB-KW"/>
</dbReference>
<dbReference type="EMBL" id="MNPL01016963">
    <property type="protein sequence ID" value="OQR70616.1"/>
    <property type="molecule type" value="Genomic_DNA"/>
</dbReference>
<dbReference type="PANTHER" id="PTHR43757:SF16">
    <property type="entry name" value="AMINOMETHYLTRANSFERASE, MITOCHONDRIAL"/>
    <property type="match status" value="1"/>
</dbReference>
<keyword evidence="4" id="KW-0808">Transferase</keyword>
<evidence type="ECO:0000313" key="5">
    <source>
        <dbReference type="Proteomes" id="UP000192247"/>
    </source>
</evidence>
<dbReference type="Proteomes" id="UP000192247">
    <property type="component" value="Unassembled WGS sequence"/>
</dbReference>
<organism evidence="4 5">
    <name type="scientific">Tropilaelaps mercedesae</name>
    <dbReference type="NCBI Taxonomy" id="418985"/>
    <lineage>
        <taxon>Eukaryota</taxon>
        <taxon>Metazoa</taxon>
        <taxon>Ecdysozoa</taxon>
        <taxon>Arthropoda</taxon>
        <taxon>Chelicerata</taxon>
        <taxon>Arachnida</taxon>
        <taxon>Acari</taxon>
        <taxon>Parasitiformes</taxon>
        <taxon>Mesostigmata</taxon>
        <taxon>Gamasina</taxon>
        <taxon>Dermanyssoidea</taxon>
        <taxon>Laelapidae</taxon>
        <taxon>Tropilaelaps</taxon>
    </lineage>
</organism>
<evidence type="ECO:0000313" key="4">
    <source>
        <dbReference type="EMBL" id="OQR70616.1"/>
    </source>
</evidence>
<dbReference type="Pfam" id="PF01571">
    <property type="entry name" value="GCV_T"/>
    <property type="match status" value="1"/>
</dbReference>
<accession>A0A1V9XB04</accession>
<dbReference type="InterPro" id="IPR027266">
    <property type="entry name" value="TrmE/GcvT-like"/>
</dbReference>
<keyword evidence="4" id="KW-0489">Methyltransferase</keyword>
<dbReference type="GO" id="GO:0005739">
    <property type="term" value="C:mitochondrion"/>
    <property type="evidence" value="ECO:0007669"/>
    <property type="project" value="TreeGrafter"/>
</dbReference>
<dbReference type="STRING" id="418985.A0A1V9XB04"/>
<reference evidence="4 5" key="1">
    <citation type="journal article" date="2017" name="Gigascience">
        <title>Draft genome of the honey bee ectoparasitic mite, Tropilaelaps mercedesae, is shaped by the parasitic life history.</title>
        <authorList>
            <person name="Dong X."/>
            <person name="Armstrong S.D."/>
            <person name="Xia D."/>
            <person name="Makepeace B.L."/>
            <person name="Darby A.C."/>
            <person name="Kadowaki T."/>
        </authorList>
    </citation>
    <scope>NUCLEOTIDE SEQUENCE [LARGE SCALE GENOMIC DNA]</scope>
    <source>
        <strain evidence="4">Wuxi-XJTLU</strain>
    </source>
</reference>
<dbReference type="Gene3D" id="3.30.1360.120">
    <property type="entry name" value="Probable tRNA modification gtpase trme, domain 1"/>
    <property type="match status" value="1"/>
</dbReference>
<dbReference type="InterPro" id="IPR028896">
    <property type="entry name" value="GcvT/YgfZ/DmdA"/>
</dbReference>
<evidence type="ECO:0000259" key="3">
    <source>
        <dbReference type="Pfam" id="PF01571"/>
    </source>
</evidence>
<dbReference type="InterPro" id="IPR006222">
    <property type="entry name" value="GCVT_N"/>
</dbReference>
<dbReference type="SUPFAM" id="SSF103025">
    <property type="entry name" value="Folate-binding domain"/>
    <property type="match status" value="1"/>
</dbReference>
<dbReference type="AlphaFoldDB" id="A0A1V9XB04"/>
<gene>
    <name evidence="4" type="ORF">BIW11_11518</name>
</gene>
<name>A0A1V9XB04_9ACAR</name>
<keyword evidence="5" id="KW-1185">Reference proteome</keyword>
<comment type="subunit">
    <text evidence="1">The glycine cleavage system is composed of four proteins: P, T, L and H.</text>
</comment>
<dbReference type="InParanoid" id="A0A1V9XB04"/>
<protein>
    <recommendedName>
        <fullName evidence="2">Aminomethyltransferase, mitochondrial</fullName>
    </recommendedName>
</protein>
<sequence>MEIDWSRSRLHFDTCNDHKPLEPPLAKKNVRKRDCCSTLILHGLYIFQGLKTNTGSLTVYTTPAGGIIDDLIVSATPDYLYIVSNAGCIKKDLAHVRANLAKWKDVELEVITDHALLAVQGPEAATVLSKVASCDMNSLKFMNTILCDVAGVPCRVTRCGYTGEDGVEISIPSAKAEDVVKALLASKDGEVKMAGLGARDTLRLEAGLCLY</sequence>
<evidence type="ECO:0000256" key="2">
    <source>
        <dbReference type="ARBA" id="ARBA00015825"/>
    </source>
</evidence>
<proteinExistence type="predicted"/>